<comment type="caution">
    <text evidence="1">The sequence shown here is derived from an EMBL/GenBank/DDBJ whole genome shotgun (WGS) entry which is preliminary data.</text>
</comment>
<name>A0ACB7W068_DIOAL</name>
<evidence type="ECO:0000313" key="2">
    <source>
        <dbReference type="Proteomes" id="UP000827976"/>
    </source>
</evidence>
<reference evidence="2" key="1">
    <citation type="journal article" date="2022" name="Nat. Commun.">
        <title>Chromosome evolution and the genetic basis of agronomically important traits in greater yam.</title>
        <authorList>
            <person name="Bredeson J.V."/>
            <person name="Lyons J.B."/>
            <person name="Oniyinde I.O."/>
            <person name="Okereke N.R."/>
            <person name="Kolade O."/>
            <person name="Nnabue I."/>
            <person name="Nwadili C.O."/>
            <person name="Hribova E."/>
            <person name="Parker M."/>
            <person name="Nwogha J."/>
            <person name="Shu S."/>
            <person name="Carlson J."/>
            <person name="Kariba R."/>
            <person name="Muthemba S."/>
            <person name="Knop K."/>
            <person name="Barton G.J."/>
            <person name="Sherwood A.V."/>
            <person name="Lopez-Montes A."/>
            <person name="Asiedu R."/>
            <person name="Jamnadass R."/>
            <person name="Muchugi A."/>
            <person name="Goodstein D."/>
            <person name="Egesi C.N."/>
            <person name="Featherston J."/>
            <person name="Asfaw A."/>
            <person name="Simpson G.G."/>
            <person name="Dolezel J."/>
            <person name="Hendre P.S."/>
            <person name="Van Deynze A."/>
            <person name="Kumar P.L."/>
            <person name="Obidiegwu J.E."/>
            <person name="Bhattacharjee R."/>
            <person name="Rokhsar D.S."/>
        </authorList>
    </citation>
    <scope>NUCLEOTIDE SEQUENCE [LARGE SCALE GENOMIC DNA]</scope>
    <source>
        <strain evidence="2">cv. TDa95/00328</strain>
    </source>
</reference>
<proteinExistence type="predicted"/>
<dbReference type="EMBL" id="CM037015">
    <property type="protein sequence ID" value="KAH7681064.1"/>
    <property type="molecule type" value="Genomic_DNA"/>
</dbReference>
<gene>
    <name evidence="1" type="ORF">IHE45_05G035600</name>
</gene>
<protein>
    <submittedName>
        <fullName evidence="1">Zinc finger SWIM domain-containing protein 3</fullName>
    </submittedName>
</protein>
<organism evidence="1 2">
    <name type="scientific">Dioscorea alata</name>
    <name type="common">Purple yam</name>
    <dbReference type="NCBI Taxonomy" id="55571"/>
    <lineage>
        <taxon>Eukaryota</taxon>
        <taxon>Viridiplantae</taxon>
        <taxon>Streptophyta</taxon>
        <taxon>Embryophyta</taxon>
        <taxon>Tracheophyta</taxon>
        <taxon>Spermatophyta</taxon>
        <taxon>Magnoliopsida</taxon>
        <taxon>Liliopsida</taxon>
        <taxon>Dioscoreales</taxon>
        <taxon>Dioscoreaceae</taxon>
        <taxon>Dioscorea</taxon>
    </lineage>
</organism>
<sequence>MAEAMEVHSPVEDGGDASWVPKVDMEFNSDEDAYKFYNNYAKQIGFSVRKAWINRRTSGTIISRTYVCHKEGYQGNRKDETEVTKPRVNERTGCLAHLTIKIVSNGSYRVSEFHPMHNHELVPSTKAYLLKSHRIKKSQALAGKLVPRKGAVEYLFRGAGVHRQVAFISVEEAASKSWAPKIDMEFENDEKAYEFYNNYAMKIGFGVRKAWVNRKASGIIISRTYVCYKEGYHGNKKDGSQVKKHQARPTERTGCPARMMIKLTKNGRYHVTLFQSLHNHEIVMSKMLHTLKSCRDAAKSRITAENEKDWALQPEVIHEVVDGQDEIWESPSCFLKYENSSHTKHKVNLKLGDAGAIMQYMQERQADDPSFFYAMQVDKEDQITNVFWADSKSAIDFSYFGDVICFDMTYKTNGYSRPFTSFLGINHHRQLIVFAAAFLCDESAESFKWLLDTFKTAMYGKQPKVILTDQNSALSEAVASVWPGTTCRVCVWHIYNKSTKYLKQVFQGSRTFACAFSRCVFDCEEEDEFILAWEEMLDKYDLRSNQWLSKLFDDRKEWSLAYSRDTFCADIRSALRKETLICMLKEHLDPEKGLLQFLRHFERVVYERRHAELQADFHATQSTLKIVSSRMLKQALSIYTPPVFEMFQSEFEMSMDCMVHCSGEFETIYEYQVTSDENPKVHVVRFDSLGNTLICSCKKFEFSGIQCRHVLKALDIINIKELPPQYILKRWTKDARGGALRDPGRLAIEADSLLSKGNRYKSLCRVFNKVAARAAETAETDAFIQFQSHQLMDQVNQILQARPLDEFQYH</sequence>
<evidence type="ECO:0000313" key="1">
    <source>
        <dbReference type="EMBL" id="KAH7681064.1"/>
    </source>
</evidence>
<keyword evidence="2" id="KW-1185">Reference proteome</keyword>
<accession>A0ACB7W068</accession>
<dbReference type="Proteomes" id="UP000827976">
    <property type="component" value="Chromosome 5"/>
</dbReference>